<proteinExistence type="inferred from homology"/>
<evidence type="ECO:0000313" key="5">
    <source>
        <dbReference type="EMBL" id="CUH71505.1"/>
    </source>
</evidence>
<evidence type="ECO:0000313" key="4">
    <source>
        <dbReference type="EMBL" id="CUH66779.1"/>
    </source>
</evidence>
<evidence type="ECO:0000256" key="1">
    <source>
        <dbReference type="ARBA" id="ARBA00008635"/>
    </source>
</evidence>
<name>A0A0P1FFE1_9RHOB</name>
<feature type="binding site" evidence="3">
    <location>
        <position position="137"/>
    </location>
    <ligand>
        <name>a divalent metal cation</name>
        <dbReference type="ChEBI" id="CHEBI:60240"/>
    </ligand>
</feature>
<dbReference type="EMBL" id="CYSC01000021">
    <property type="protein sequence ID" value="CUH71505.1"/>
    <property type="molecule type" value="Genomic_DNA"/>
</dbReference>
<dbReference type="Gene3D" id="1.20.120.450">
    <property type="entry name" value="dinb family like domain"/>
    <property type="match status" value="1"/>
</dbReference>
<evidence type="ECO:0000313" key="7">
    <source>
        <dbReference type="Proteomes" id="UP000051887"/>
    </source>
</evidence>
<dbReference type="OrthoDB" id="9807509at2"/>
<comment type="similarity">
    <text evidence="1">Belongs to the DinB family.</text>
</comment>
<evidence type="ECO:0000313" key="6">
    <source>
        <dbReference type="Proteomes" id="UP000051086"/>
    </source>
</evidence>
<reference evidence="5 7" key="1">
    <citation type="submission" date="2015-09" db="EMBL/GenBank/DDBJ databases">
        <authorList>
            <consortium name="Swine Surveillance"/>
        </authorList>
    </citation>
    <scope>NUCLEOTIDE SEQUENCE [LARGE SCALE GENOMIC DNA]</scope>
    <source>
        <strain evidence="5 7">5120</strain>
    </source>
</reference>
<dbReference type="PANTHER" id="PTHR37302">
    <property type="entry name" value="SLR1116 PROTEIN"/>
    <property type="match status" value="1"/>
</dbReference>
<feature type="binding site" evidence="3">
    <location>
        <position position="141"/>
    </location>
    <ligand>
        <name>a divalent metal cation</name>
        <dbReference type="ChEBI" id="CHEBI:60240"/>
    </ligand>
</feature>
<dbReference type="EMBL" id="CYSB01000027">
    <property type="protein sequence ID" value="CUH66779.1"/>
    <property type="molecule type" value="Genomic_DNA"/>
</dbReference>
<dbReference type="SUPFAM" id="SSF109854">
    <property type="entry name" value="DinB/YfiT-like putative metalloenzymes"/>
    <property type="match status" value="1"/>
</dbReference>
<evidence type="ECO:0000256" key="2">
    <source>
        <dbReference type="ARBA" id="ARBA00022723"/>
    </source>
</evidence>
<dbReference type="PANTHER" id="PTHR37302:SF1">
    <property type="entry name" value="PROTEIN DINB"/>
    <property type="match status" value="1"/>
</dbReference>
<dbReference type="AlphaFoldDB" id="A0A0P1FFE1"/>
<gene>
    <name evidence="4" type="ORF">TL5118_01900</name>
    <name evidence="5" type="ORF">TL5120_01292</name>
</gene>
<protein>
    <submittedName>
        <fullName evidence="5">DinB family protein</fullName>
    </submittedName>
</protein>
<evidence type="ECO:0000256" key="3">
    <source>
        <dbReference type="PIRSR" id="PIRSR607837-1"/>
    </source>
</evidence>
<dbReference type="Proteomes" id="UP000051086">
    <property type="component" value="Unassembled WGS sequence"/>
</dbReference>
<dbReference type="InterPro" id="IPR007837">
    <property type="entry name" value="DinB"/>
</dbReference>
<accession>A0A0P1FFE1</accession>
<keyword evidence="6" id="KW-1185">Reference proteome</keyword>
<dbReference type="Proteomes" id="UP000051887">
    <property type="component" value="Unassembled WGS sequence"/>
</dbReference>
<feature type="binding site" evidence="3">
    <location>
        <position position="50"/>
    </location>
    <ligand>
        <name>a divalent metal cation</name>
        <dbReference type="ChEBI" id="CHEBI:60240"/>
    </ligand>
</feature>
<organism evidence="5 7">
    <name type="scientific">Thalassovita autumnalis</name>
    <dbReference type="NCBI Taxonomy" id="2072972"/>
    <lineage>
        <taxon>Bacteria</taxon>
        <taxon>Pseudomonadati</taxon>
        <taxon>Pseudomonadota</taxon>
        <taxon>Alphaproteobacteria</taxon>
        <taxon>Rhodobacterales</taxon>
        <taxon>Roseobacteraceae</taxon>
        <taxon>Thalassovita</taxon>
    </lineage>
</organism>
<dbReference type="InterPro" id="IPR034660">
    <property type="entry name" value="DinB/YfiT-like"/>
</dbReference>
<sequence length="171" mass="19200">MITPQYCQRMAQHNLWQNNEMSAAMSALSETQLWLDRSAFFGSIQGTANHLLWGDLTWLSRFDGGAGPQTVLENSTAEAADLADWQQKREALDQRFLAWANELTAADMDGDFSWYSGAMQRDFSLPKALCLMQMFNHQTHHRGQIHAMVTAAGGKGWTTDLPFMPPAFAKN</sequence>
<dbReference type="Pfam" id="PF05163">
    <property type="entry name" value="DinB"/>
    <property type="match status" value="1"/>
</dbReference>
<dbReference type="GO" id="GO:0046872">
    <property type="term" value="F:metal ion binding"/>
    <property type="evidence" value="ECO:0007669"/>
    <property type="project" value="UniProtKB-KW"/>
</dbReference>
<keyword evidence="2 3" id="KW-0479">Metal-binding</keyword>
<dbReference type="RefSeq" id="WP_058242817.1">
    <property type="nucleotide sequence ID" value="NZ_CYSB01000027.1"/>
</dbReference>
<reference evidence="4 6" key="2">
    <citation type="submission" date="2015-09" db="EMBL/GenBank/DDBJ databases">
        <authorList>
            <person name="Rodrigo-Torres L."/>
            <person name="Arahal D.R."/>
        </authorList>
    </citation>
    <scope>NUCLEOTIDE SEQUENCE [LARGE SCALE GENOMIC DNA]</scope>
    <source>
        <strain evidence="4 6">CECT 5118</strain>
    </source>
</reference>